<protein>
    <recommendedName>
        <fullName evidence="3">YfiR family protein</fullName>
    </recommendedName>
</protein>
<sequence length="182" mass="21150">MKDLGFKIAFCLLLFGGIWIPTWSQPTTEVDDWQVKAALLAKMVDFIEWPVLHRPQKDVFLIGVYQDNQMLRVLRKVYAERKAKSRVIGVLPIHDEQEMLHMPFDVIWLGRLSETHLRQLLPYLQQSSALIVSDTPGYAQEVSMVNFFESEGKVKFEMNTRILTQKGFVVNFRLLKLAKIVK</sequence>
<organism evidence="1 2">
    <name type="scientific">Thermonema lapsum</name>
    <dbReference type="NCBI Taxonomy" id="28195"/>
    <lineage>
        <taxon>Bacteria</taxon>
        <taxon>Pseudomonadati</taxon>
        <taxon>Bacteroidota</taxon>
        <taxon>Cytophagia</taxon>
        <taxon>Cytophagales</taxon>
        <taxon>Thermonemataceae</taxon>
        <taxon>Thermonema</taxon>
    </lineage>
</organism>
<accession>A0A846MTP8</accession>
<dbReference type="Proteomes" id="UP000537126">
    <property type="component" value="Unassembled WGS sequence"/>
</dbReference>
<evidence type="ECO:0000313" key="1">
    <source>
        <dbReference type="EMBL" id="NIK74702.1"/>
    </source>
</evidence>
<reference evidence="1 2" key="1">
    <citation type="submission" date="2020-03" db="EMBL/GenBank/DDBJ databases">
        <title>Genomic Encyclopedia of Type Strains, Phase IV (KMG-IV): sequencing the most valuable type-strain genomes for metagenomic binning, comparative biology and taxonomic classification.</title>
        <authorList>
            <person name="Goeker M."/>
        </authorList>
    </citation>
    <scope>NUCLEOTIDE SEQUENCE [LARGE SCALE GENOMIC DNA]</scope>
    <source>
        <strain evidence="1 2">DSM 5718</strain>
    </source>
</reference>
<evidence type="ECO:0008006" key="3">
    <source>
        <dbReference type="Google" id="ProtNLM"/>
    </source>
</evidence>
<dbReference type="Pfam" id="PF13689">
    <property type="entry name" value="DUF4154"/>
    <property type="match status" value="1"/>
</dbReference>
<dbReference type="InterPro" id="IPR025293">
    <property type="entry name" value="YfiR/HmsC-like"/>
</dbReference>
<dbReference type="AlphaFoldDB" id="A0A846MTP8"/>
<dbReference type="RefSeq" id="WP_166920730.1">
    <property type="nucleotide sequence ID" value="NZ_JAASRN010000005.1"/>
</dbReference>
<proteinExistence type="predicted"/>
<comment type="caution">
    <text evidence="1">The sequence shown here is derived from an EMBL/GenBank/DDBJ whole genome shotgun (WGS) entry which is preliminary data.</text>
</comment>
<name>A0A846MTP8_9BACT</name>
<dbReference type="EMBL" id="JAASRN010000005">
    <property type="protein sequence ID" value="NIK74702.1"/>
    <property type="molecule type" value="Genomic_DNA"/>
</dbReference>
<gene>
    <name evidence="1" type="ORF">FHS56_002234</name>
</gene>
<evidence type="ECO:0000313" key="2">
    <source>
        <dbReference type="Proteomes" id="UP000537126"/>
    </source>
</evidence>
<keyword evidence="2" id="KW-1185">Reference proteome</keyword>